<accession>A0A841D4V7</accession>
<evidence type="ECO:0000313" key="1">
    <source>
        <dbReference type="EMBL" id="MBB5963524.1"/>
    </source>
</evidence>
<dbReference type="AlphaFoldDB" id="A0A841D4V7"/>
<keyword evidence="2" id="KW-1185">Reference proteome</keyword>
<name>A0A841D4V7_PLAVE</name>
<proteinExistence type="predicted"/>
<gene>
    <name evidence="1" type="ORF">FHS22_002804</name>
</gene>
<comment type="caution">
    <text evidence="1">The sequence shown here is derived from an EMBL/GenBank/DDBJ whole genome shotgun (WGS) entry which is preliminary data.</text>
</comment>
<dbReference type="EMBL" id="JACHJJ010000008">
    <property type="protein sequence ID" value="MBB5963524.1"/>
    <property type="molecule type" value="Genomic_DNA"/>
</dbReference>
<protein>
    <submittedName>
        <fullName evidence="1">Uncharacterized protein</fullName>
    </submittedName>
</protein>
<evidence type="ECO:0000313" key="2">
    <source>
        <dbReference type="Proteomes" id="UP000562352"/>
    </source>
</evidence>
<dbReference type="Proteomes" id="UP000562352">
    <property type="component" value="Unassembled WGS sequence"/>
</dbReference>
<organism evidence="1 2">
    <name type="scientific">Planomonospora venezuelensis</name>
    <dbReference type="NCBI Taxonomy" id="1999"/>
    <lineage>
        <taxon>Bacteria</taxon>
        <taxon>Bacillati</taxon>
        <taxon>Actinomycetota</taxon>
        <taxon>Actinomycetes</taxon>
        <taxon>Streptosporangiales</taxon>
        <taxon>Streptosporangiaceae</taxon>
        <taxon>Planomonospora</taxon>
    </lineage>
</organism>
<reference evidence="1 2" key="1">
    <citation type="submission" date="2020-08" db="EMBL/GenBank/DDBJ databases">
        <title>Genomic Encyclopedia of Type Strains, Phase III (KMG-III): the genomes of soil and plant-associated and newly described type strains.</title>
        <authorList>
            <person name="Whitman W."/>
        </authorList>
    </citation>
    <scope>NUCLEOTIDE SEQUENCE [LARGE SCALE GENOMIC DNA]</scope>
    <source>
        <strain evidence="1 2">CECT 3303</strain>
    </source>
</reference>
<sequence length="34" mass="3794">MFIGRVGPATVFSAMALRAQVRRYELPEEKTIVG</sequence>